<dbReference type="KEGG" id="crq:GCK72_001186"/>
<dbReference type="CTD" id="78773235"/>
<proteinExistence type="predicted"/>
<protein>
    <submittedName>
        <fullName evidence="1">Uncharacterized protein</fullName>
    </submittedName>
</protein>
<dbReference type="GeneID" id="78773235"/>
<dbReference type="Proteomes" id="UP000483820">
    <property type="component" value="Chromosome I"/>
</dbReference>
<dbReference type="RefSeq" id="XP_053591512.1">
    <property type="nucleotide sequence ID" value="XM_053722867.1"/>
</dbReference>
<evidence type="ECO:0000313" key="1">
    <source>
        <dbReference type="EMBL" id="KAF1769369.1"/>
    </source>
</evidence>
<organism evidence="1 2">
    <name type="scientific">Caenorhabditis remanei</name>
    <name type="common">Caenorhabditis vulgaris</name>
    <dbReference type="NCBI Taxonomy" id="31234"/>
    <lineage>
        <taxon>Eukaryota</taxon>
        <taxon>Metazoa</taxon>
        <taxon>Ecdysozoa</taxon>
        <taxon>Nematoda</taxon>
        <taxon>Chromadorea</taxon>
        <taxon>Rhabditida</taxon>
        <taxon>Rhabditina</taxon>
        <taxon>Rhabditomorpha</taxon>
        <taxon>Rhabditoidea</taxon>
        <taxon>Rhabditidae</taxon>
        <taxon>Peloderinae</taxon>
        <taxon>Caenorhabditis</taxon>
    </lineage>
</organism>
<evidence type="ECO:0000313" key="2">
    <source>
        <dbReference type="Proteomes" id="UP000483820"/>
    </source>
</evidence>
<accession>A0A6A5HNY7</accession>
<gene>
    <name evidence="1" type="ORF">GCK72_001186</name>
</gene>
<reference evidence="1 2" key="1">
    <citation type="submission" date="2019-12" db="EMBL/GenBank/DDBJ databases">
        <title>Chromosome-level assembly of the Caenorhabditis remanei genome.</title>
        <authorList>
            <person name="Teterina A.A."/>
            <person name="Willis J.H."/>
            <person name="Phillips P.C."/>
        </authorList>
    </citation>
    <scope>NUCLEOTIDE SEQUENCE [LARGE SCALE GENOMIC DNA]</scope>
    <source>
        <strain evidence="1 2">PX506</strain>
        <tissue evidence="1">Whole organism</tissue>
    </source>
</reference>
<name>A0A6A5HNY7_CAERE</name>
<sequence length="66" mass="7833">MDSSGNVSSSSNEVFKRRENQILGVDMIRDLDNKQKTSLWSRKVHQLEMVRNHWSLIFRKAEEDVR</sequence>
<comment type="caution">
    <text evidence="1">The sequence shown here is derived from an EMBL/GenBank/DDBJ whole genome shotgun (WGS) entry which is preliminary data.</text>
</comment>
<dbReference type="EMBL" id="WUAV01000001">
    <property type="protein sequence ID" value="KAF1769369.1"/>
    <property type="molecule type" value="Genomic_DNA"/>
</dbReference>
<dbReference type="AlphaFoldDB" id="A0A6A5HNY7"/>